<reference evidence="2" key="1">
    <citation type="submission" date="2015-04" db="UniProtKB">
        <authorList>
            <consortium name="EnsemblPlants"/>
        </authorList>
    </citation>
    <scope>IDENTIFICATION</scope>
    <source>
        <strain evidence="2">SL10</strain>
    </source>
</reference>
<evidence type="ECO:0000313" key="2">
    <source>
        <dbReference type="EnsemblPlants" id="ONIVA03G41350.1"/>
    </source>
</evidence>
<dbReference type="Gramene" id="ONIVA03G41350.1">
    <property type="protein sequence ID" value="ONIVA03G41350.1"/>
    <property type="gene ID" value="ONIVA03G41350"/>
</dbReference>
<accession>A0A0E0GVV9</accession>
<sequence>MSWSPATARKRALQSQDEQRDPKLHKPTPTPTPMETALFSAASLFRDADDDQGTLPSPLRVLPRAPPPPDRRLALVLVFFFVCLVLCCDASEDEMQVDADEQVQSVQYEERAHKFPGMAGYQSLCSPFGNGMQELKIREFSSHQLNANMLWPGTFLFADWLVKNKSILHGRRILELGSGTGALAIFLRKAFQVDITTTDYDDGEIQENIAYNCKANDLGVLPHIRHTWGDQFPVLIPDWDIVIASDILLYVKQYPNLTRTLSFLLKEYKGCSQNAGSSASTAITNKSGTQVPVKFPIFLMSCRRRIGKDQSLFFEECEKAGLEVQHLGALVYLIYTKQ</sequence>
<dbReference type="EnsemblPlants" id="ONIVA03G41350.1">
    <property type="protein sequence ID" value="ONIVA03G41350.1"/>
    <property type="gene ID" value="ONIVA03G41350"/>
</dbReference>
<proteinExistence type="predicted"/>
<keyword evidence="3" id="KW-1185">Reference proteome</keyword>
<dbReference type="Gene3D" id="3.40.50.150">
    <property type="entry name" value="Vaccinia Virus protein VP39"/>
    <property type="match status" value="1"/>
</dbReference>
<protein>
    <submittedName>
        <fullName evidence="2">Uncharacterized protein</fullName>
    </submittedName>
</protein>
<dbReference type="HOGENOM" id="CLU_071160_0_0_1"/>
<name>A0A0E0GVV9_ORYNI</name>
<evidence type="ECO:0000256" key="1">
    <source>
        <dbReference type="SAM" id="MobiDB-lite"/>
    </source>
</evidence>
<dbReference type="InterPro" id="IPR029063">
    <property type="entry name" value="SAM-dependent_MTases_sf"/>
</dbReference>
<dbReference type="Pfam" id="PF10294">
    <property type="entry name" value="Methyltransf_16"/>
    <property type="match status" value="1"/>
</dbReference>
<dbReference type="OMA" id="VERAHEF"/>
<reference evidence="2" key="2">
    <citation type="submission" date="2018-04" db="EMBL/GenBank/DDBJ databases">
        <title>OnivRS2 (Oryza nivara Reference Sequence Version 2).</title>
        <authorList>
            <person name="Zhang J."/>
            <person name="Kudrna D."/>
            <person name="Lee S."/>
            <person name="Talag J."/>
            <person name="Rajasekar S."/>
            <person name="Welchert J."/>
            <person name="Hsing Y.-I."/>
            <person name="Wing R.A."/>
        </authorList>
    </citation>
    <scope>NUCLEOTIDE SEQUENCE [LARGE SCALE GENOMIC DNA]</scope>
    <source>
        <strain evidence="2">SL10</strain>
    </source>
</reference>
<dbReference type="SUPFAM" id="SSF53335">
    <property type="entry name" value="S-adenosyl-L-methionine-dependent methyltransferases"/>
    <property type="match status" value="1"/>
</dbReference>
<dbReference type="eggNOG" id="ENOG502QQWD">
    <property type="taxonomic scope" value="Eukaryota"/>
</dbReference>
<evidence type="ECO:0000313" key="3">
    <source>
        <dbReference type="Proteomes" id="UP000006591"/>
    </source>
</evidence>
<dbReference type="CDD" id="cd02440">
    <property type="entry name" value="AdoMet_MTases"/>
    <property type="match status" value="1"/>
</dbReference>
<dbReference type="PANTHER" id="PTHR14614:SF97">
    <property type="entry name" value="S-ADENOSYL-L-METHIONINE-DEPENDENT METHYLTRANSFERASES SUPERFAMILY PROTEIN"/>
    <property type="match status" value="1"/>
</dbReference>
<dbReference type="InterPro" id="IPR019410">
    <property type="entry name" value="Methyltransf_16"/>
</dbReference>
<dbReference type="PANTHER" id="PTHR14614">
    <property type="entry name" value="HEPATOCELLULAR CARCINOMA-ASSOCIATED ANTIGEN"/>
    <property type="match status" value="1"/>
</dbReference>
<dbReference type="AlphaFoldDB" id="A0A0E0GVV9"/>
<organism evidence="2">
    <name type="scientific">Oryza nivara</name>
    <name type="common">Indian wild rice</name>
    <name type="synonym">Oryza sativa f. spontanea</name>
    <dbReference type="NCBI Taxonomy" id="4536"/>
    <lineage>
        <taxon>Eukaryota</taxon>
        <taxon>Viridiplantae</taxon>
        <taxon>Streptophyta</taxon>
        <taxon>Embryophyta</taxon>
        <taxon>Tracheophyta</taxon>
        <taxon>Spermatophyta</taxon>
        <taxon>Magnoliopsida</taxon>
        <taxon>Liliopsida</taxon>
        <taxon>Poales</taxon>
        <taxon>Poaceae</taxon>
        <taxon>BOP clade</taxon>
        <taxon>Oryzoideae</taxon>
        <taxon>Oryzeae</taxon>
        <taxon>Oryzinae</taxon>
        <taxon>Oryza</taxon>
    </lineage>
</organism>
<feature type="region of interest" description="Disordered" evidence="1">
    <location>
        <begin position="1"/>
        <end position="34"/>
    </location>
</feature>
<dbReference type="Proteomes" id="UP000006591">
    <property type="component" value="Chromosome 3"/>
</dbReference>